<dbReference type="PROSITE" id="PS50004">
    <property type="entry name" value="C2"/>
    <property type="match status" value="1"/>
</dbReference>
<dbReference type="InterPro" id="IPR000008">
    <property type="entry name" value="C2_dom"/>
</dbReference>
<keyword evidence="4" id="KW-1185">Reference proteome</keyword>
<dbReference type="Ensembl" id="ENSLBET00000008628.1">
    <property type="protein sequence ID" value="ENSLBEP00000008220.1"/>
    <property type="gene ID" value="ENSLBEG00000006363.1"/>
</dbReference>
<dbReference type="Pfam" id="PF00168">
    <property type="entry name" value="C2"/>
    <property type="match status" value="1"/>
</dbReference>
<feature type="region of interest" description="Disordered" evidence="1">
    <location>
        <begin position="180"/>
        <end position="199"/>
    </location>
</feature>
<dbReference type="GeneID" id="110001037"/>
<dbReference type="PANTHER" id="PTHR46291:SF9">
    <property type="entry name" value="C2 CALCIUM-DEPENDENT DOMAIN-CONTAINING PROTEIN 4C-LIKE"/>
    <property type="match status" value="1"/>
</dbReference>
<dbReference type="GeneTree" id="ENSGT00940000161259"/>
<accession>A0A3Q3LHG1</accession>
<dbReference type="AlphaFoldDB" id="A0A3Q3LHG1"/>
<dbReference type="InterPro" id="IPR035892">
    <property type="entry name" value="C2_domain_sf"/>
</dbReference>
<protein>
    <submittedName>
        <fullName evidence="3">C2 calcium-dependent domain-containing protein 4C-like</fullName>
    </submittedName>
</protein>
<evidence type="ECO:0000313" key="4">
    <source>
        <dbReference type="Proteomes" id="UP000261660"/>
    </source>
</evidence>
<dbReference type="Gene3D" id="2.60.40.150">
    <property type="entry name" value="C2 domain"/>
    <property type="match status" value="1"/>
</dbReference>
<dbReference type="Proteomes" id="UP000261660">
    <property type="component" value="Unplaced"/>
</dbReference>
<evidence type="ECO:0000313" key="3">
    <source>
        <dbReference type="Ensembl" id="ENSLBEP00000008220.1"/>
    </source>
</evidence>
<dbReference type="SUPFAM" id="SSF49562">
    <property type="entry name" value="C2 domain (Calcium/lipid-binding domain, CaLB)"/>
    <property type="match status" value="1"/>
</dbReference>
<feature type="region of interest" description="Disordered" evidence="1">
    <location>
        <begin position="68"/>
        <end position="106"/>
    </location>
</feature>
<name>A0A3Q3LHG1_9LABR</name>
<dbReference type="RefSeq" id="XP_029137604.1">
    <property type="nucleotide sequence ID" value="XM_029281771.2"/>
</dbReference>
<dbReference type="STRING" id="56723.ENSLBEP00000008220"/>
<evidence type="ECO:0000259" key="2">
    <source>
        <dbReference type="PROSITE" id="PS50004"/>
    </source>
</evidence>
<feature type="domain" description="C2" evidence="2">
    <location>
        <begin position="274"/>
        <end position="400"/>
    </location>
</feature>
<reference evidence="3" key="1">
    <citation type="submission" date="2025-08" db="UniProtKB">
        <authorList>
            <consortium name="Ensembl"/>
        </authorList>
    </citation>
    <scope>IDENTIFICATION</scope>
</reference>
<dbReference type="PANTHER" id="PTHR46291">
    <property type="entry name" value="C2 DOMAIN-CONTAINING PROTEIN"/>
    <property type="match status" value="1"/>
</dbReference>
<reference evidence="3" key="2">
    <citation type="submission" date="2025-09" db="UniProtKB">
        <authorList>
            <consortium name="Ensembl"/>
        </authorList>
    </citation>
    <scope>IDENTIFICATION</scope>
</reference>
<dbReference type="InParanoid" id="A0A3Q3LHG1"/>
<evidence type="ECO:0000256" key="1">
    <source>
        <dbReference type="SAM" id="MobiDB-lite"/>
    </source>
</evidence>
<dbReference type="OrthoDB" id="9947256at2759"/>
<proteinExistence type="predicted"/>
<feature type="compositionally biased region" description="Polar residues" evidence="1">
    <location>
        <begin position="69"/>
        <end position="78"/>
    </location>
</feature>
<sequence length="400" mass="44756">MWFIGKIRESMESIPLELSRYMEKSEEDSKASLTHNLPNNILTPDKIPEFCLPPRLCKRNLLQEVETMASLQHSQTPKSSTSSSNATRKEDMKKKHGEASAALQRKKPLPFSAEAYGLVGMYERPNTRRKESLFHHSKCPAYMLDRSVPPKLSEEKYQQKKTSSGFLPLFLCKSLSETGSTESETHSSSDSSPLSSPYSAKSSLYRGRLKGATSCPSLIDNREDRGRWKRKMGFLSLTTSPSSPPKLEGGFLASAPSVPFPLHDQREHLLSLNGRGKVHLLAELTTSSPSNNSYFSTVRIRVMSVEGIYNQTDRRALNCALSLCLTPGMLQQQESTSIRNCRSPVFNEDFFFSKLSREDLVELQLRLKVMDKPAAAAQRRGVVIGLITTPLSQLLDLKHG</sequence>
<dbReference type="InterPro" id="IPR043549">
    <property type="entry name" value="C2C4C/C2C4D"/>
</dbReference>
<organism evidence="3 4">
    <name type="scientific">Labrus bergylta</name>
    <name type="common">ballan wrasse</name>
    <dbReference type="NCBI Taxonomy" id="56723"/>
    <lineage>
        <taxon>Eukaryota</taxon>
        <taxon>Metazoa</taxon>
        <taxon>Chordata</taxon>
        <taxon>Craniata</taxon>
        <taxon>Vertebrata</taxon>
        <taxon>Euteleostomi</taxon>
        <taxon>Actinopterygii</taxon>
        <taxon>Neopterygii</taxon>
        <taxon>Teleostei</taxon>
        <taxon>Neoteleostei</taxon>
        <taxon>Acanthomorphata</taxon>
        <taxon>Eupercaria</taxon>
        <taxon>Labriformes</taxon>
        <taxon>Labridae</taxon>
        <taxon>Labrus</taxon>
    </lineage>
</organism>